<keyword evidence="2" id="KW-1185">Reference proteome</keyword>
<dbReference type="EMBL" id="AAYH02000044">
    <property type="protein sequence ID" value="EDO53724.1"/>
    <property type="molecule type" value="Genomic_DNA"/>
</dbReference>
<protein>
    <submittedName>
        <fullName evidence="1">Uncharacterized protein</fullName>
    </submittedName>
</protein>
<gene>
    <name evidence="1" type="ORF">BACUNI_02338</name>
</gene>
<organism evidence="1 2">
    <name type="scientific">Bacteroides uniformis (strain ATCC 8492 / DSM 6597 / CCUG 4942 / CIP 103695 / JCM 5828 / KCTC 5204 / NCTC 13054 / VPI 0061)</name>
    <dbReference type="NCBI Taxonomy" id="411479"/>
    <lineage>
        <taxon>Bacteria</taxon>
        <taxon>Pseudomonadati</taxon>
        <taxon>Bacteroidota</taxon>
        <taxon>Bacteroidia</taxon>
        <taxon>Bacteroidales</taxon>
        <taxon>Bacteroidaceae</taxon>
        <taxon>Bacteroides</taxon>
    </lineage>
</organism>
<evidence type="ECO:0000313" key="2">
    <source>
        <dbReference type="Proteomes" id="UP000004110"/>
    </source>
</evidence>
<reference evidence="1" key="2">
    <citation type="submission" date="2013-11" db="EMBL/GenBank/DDBJ databases">
        <title>Draft genome sequence of Bacteroides uniformis (ATCC 8492).</title>
        <authorList>
            <person name="Sudarsanam P."/>
            <person name="Ley R."/>
            <person name="Guruge J."/>
            <person name="Turnbaugh P.J."/>
            <person name="Mahowald M."/>
            <person name="Liep D."/>
            <person name="Gordon J."/>
        </authorList>
    </citation>
    <scope>NUCLEOTIDE SEQUENCE</scope>
    <source>
        <strain evidence="1">ATCC 8492</strain>
    </source>
</reference>
<dbReference type="AlphaFoldDB" id="A0ABC9NAG3"/>
<sequence length="45" mass="5431">MICQCICNDLCCPLYTTRTRFRYIKKGEYSKFRYSPSFIHLICTI</sequence>
<dbReference type="Proteomes" id="UP000004110">
    <property type="component" value="Unassembled WGS sequence"/>
</dbReference>
<comment type="caution">
    <text evidence="1">The sequence shown here is derived from an EMBL/GenBank/DDBJ whole genome shotgun (WGS) entry which is preliminary data.</text>
</comment>
<evidence type="ECO:0000313" key="1">
    <source>
        <dbReference type="EMBL" id="EDO53724.1"/>
    </source>
</evidence>
<proteinExistence type="predicted"/>
<reference evidence="1" key="1">
    <citation type="submission" date="2007-06" db="EMBL/GenBank/DDBJ databases">
        <authorList>
            <person name="Fulton L."/>
            <person name="Clifton S."/>
            <person name="Fulton B."/>
            <person name="Xu J."/>
            <person name="Minx P."/>
            <person name="Pepin K.H."/>
            <person name="Johnson M."/>
            <person name="Thiruvilangam P."/>
            <person name="Bhonagiri V."/>
            <person name="Nash W.E."/>
            <person name="Mardis E.R."/>
            <person name="Wilson R.K."/>
        </authorList>
    </citation>
    <scope>NUCLEOTIDE SEQUENCE [LARGE SCALE GENOMIC DNA]</scope>
    <source>
        <strain evidence="1">ATCC 8492</strain>
    </source>
</reference>
<accession>A0ABC9NAG3</accession>
<name>A0ABC9NAG3_BACUC</name>